<keyword evidence="2" id="KW-1185">Reference proteome</keyword>
<evidence type="ECO:0000313" key="1">
    <source>
        <dbReference type="EMBL" id="KAI8523513.1"/>
    </source>
</evidence>
<evidence type="ECO:0000313" key="2">
    <source>
        <dbReference type="Proteomes" id="UP001062846"/>
    </source>
</evidence>
<proteinExistence type="predicted"/>
<gene>
    <name evidence="1" type="ORF">RHMOL_Rhmol13G0079900</name>
</gene>
<name>A0ACC0L5N3_RHOML</name>
<comment type="caution">
    <text evidence="1">The sequence shown here is derived from an EMBL/GenBank/DDBJ whole genome shotgun (WGS) entry which is preliminary data.</text>
</comment>
<organism evidence="1 2">
    <name type="scientific">Rhododendron molle</name>
    <name type="common">Chinese azalea</name>
    <name type="synonym">Azalea mollis</name>
    <dbReference type="NCBI Taxonomy" id="49168"/>
    <lineage>
        <taxon>Eukaryota</taxon>
        <taxon>Viridiplantae</taxon>
        <taxon>Streptophyta</taxon>
        <taxon>Embryophyta</taxon>
        <taxon>Tracheophyta</taxon>
        <taxon>Spermatophyta</taxon>
        <taxon>Magnoliopsida</taxon>
        <taxon>eudicotyledons</taxon>
        <taxon>Gunneridae</taxon>
        <taxon>Pentapetalae</taxon>
        <taxon>asterids</taxon>
        <taxon>Ericales</taxon>
        <taxon>Ericaceae</taxon>
        <taxon>Ericoideae</taxon>
        <taxon>Rhodoreae</taxon>
        <taxon>Rhododendron</taxon>
    </lineage>
</organism>
<sequence>MASLSLNSFPLQPPSQPRKLADSSCSSSLTPFNGGAAGGLKPIVVCGNPPTFVSAPGRRIVAVGDLHGDLAKARCALEIAGVLSSDGRDMWTGGETVLIQLGDILDRGGDEIAILSLLRSLDIQAKAKGGAVFQVNGNHETMNVSADFRYVDLRGFDECLDFLEYLNDCKNNWEEAFVTWVGASERLKDFKMSQQYWDPWNLVKIQSILEETLQAVGAKAMVVGHTPQSTGVNCAYGCSIWRIDVGMSSGVLDSQPEVLEIRDSKARAIKSKRDTFRELQIVDYT</sequence>
<accession>A0ACC0L5N3</accession>
<dbReference type="Proteomes" id="UP001062846">
    <property type="component" value="Chromosome 13"/>
</dbReference>
<protein>
    <submittedName>
        <fullName evidence="1">Uncharacterized protein</fullName>
    </submittedName>
</protein>
<dbReference type="EMBL" id="CM046400">
    <property type="protein sequence ID" value="KAI8523513.1"/>
    <property type="molecule type" value="Genomic_DNA"/>
</dbReference>
<reference evidence="1" key="1">
    <citation type="submission" date="2022-02" db="EMBL/GenBank/DDBJ databases">
        <title>Plant Genome Project.</title>
        <authorList>
            <person name="Zhang R.-G."/>
        </authorList>
    </citation>
    <scope>NUCLEOTIDE SEQUENCE</scope>
    <source>
        <strain evidence="1">AT1</strain>
    </source>
</reference>